<dbReference type="EMBL" id="LIHL02000010">
    <property type="protein sequence ID" value="KAF5458995.1"/>
    <property type="molecule type" value="Genomic_DNA"/>
</dbReference>
<dbReference type="Pfam" id="PF00078">
    <property type="entry name" value="RVT_1"/>
    <property type="match status" value="1"/>
</dbReference>
<proteinExistence type="predicted"/>
<feature type="domain" description="Reverse transcriptase" evidence="1">
    <location>
        <begin position="346"/>
        <end position="419"/>
    </location>
</feature>
<organism evidence="2 3">
    <name type="scientific">Juglans regia</name>
    <name type="common">English walnut</name>
    <dbReference type="NCBI Taxonomy" id="51240"/>
    <lineage>
        <taxon>Eukaryota</taxon>
        <taxon>Viridiplantae</taxon>
        <taxon>Streptophyta</taxon>
        <taxon>Embryophyta</taxon>
        <taxon>Tracheophyta</taxon>
        <taxon>Spermatophyta</taxon>
        <taxon>Magnoliopsida</taxon>
        <taxon>eudicotyledons</taxon>
        <taxon>Gunneridae</taxon>
        <taxon>Pentapetalae</taxon>
        <taxon>rosids</taxon>
        <taxon>fabids</taxon>
        <taxon>Fagales</taxon>
        <taxon>Juglandaceae</taxon>
        <taxon>Juglans</taxon>
    </lineage>
</organism>
<dbReference type="Proteomes" id="UP000619265">
    <property type="component" value="Unassembled WGS sequence"/>
</dbReference>
<protein>
    <recommendedName>
        <fullName evidence="1">Reverse transcriptase domain-containing protein</fullName>
    </recommendedName>
</protein>
<name>A0A833XA66_JUGRE</name>
<evidence type="ECO:0000259" key="1">
    <source>
        <dbReference type="Pfam" id="PF00078"/>
    </source>
</evidence>
<accession>A0A833XA66</accession>
<dbReference type="InterPro" id="IPR000477">
    <property type="entry name" value="RT_dom"/>
</dbReference>
<gene>
    <name evidence="2" type="ORF">F2P56_022987</name>
</gene>
<dbReference type="PANTHER" id="PTHR33116">
    <property type="entry name" value="REVERSE TRANSCRIPTASE ZINC-BINDING DOMAIN-CONTAINING PROTEIN-RELATED-RELATED"/>
    <property type="match status" value="1"/>
</dbReference>
<reference evidence="2" key="1">
    <citation type="submission" date="2015-10" db="EMBL/GenBank/DDBJ databases">
        <authorList>
            <person name="Martinez-Garcia P.J."/>
            <person name="Crepeau M.W."/>
            <person name="Puiu D."/>
            <person name="Gonzalez-Ibeas D."/>
            <person name="Whalen J."/>
            <person name="Stevens K."/>
            <person name="Paul R."/>
            <person name="Butterfield T."/>
            <person name="Britton M."/>
            <person name="Reagan R."/>
            <person name="Chakraborty S."/>
            <person name="Walawage S.L."/>
            <person name="Vasquez-Gross H.A."/>
            <person name="Cardeno C."/>
            <person name="Famula R."/>
            <person name="Pratt K."/>
            <person name="Kuruganti S."/>
            <person name="Aradhya M.K."/>
            <person name="Leslie C.A."/>
            <person name="Dandekar A.M."/>
            <person name="Salzberg S.L."/>
            <person name="Wegrzyn J.L."/>
            <person name="Langley C.H."/>
            <person name="Neale D.B."/>
        </authorList>
    </citation>
    <scope>NUCLEOTIDE SEQUENCE</scope>
    <source>
        <tissue evidence="2">Leaves</tissue>
    </source>
</reference>
<sequence length="892" mass="102449">MEKIWSVGKPLVFHEFRANCFIITFVNSADRNRVLRDEKRGGNLRDERQMELFREVLMGNSLDDVGCKGDWFTWSNKRSDDTFTKERLDRFEASWVKEEGCERLIAEEWGKGDGVFESIDNVHQLLKGCRGSLSNWANFRRKNRFMEINELSSELKKLQDVEGPHNSENIKLLQKKVGSLLELEDLKWRQRAKCNWYNLGDKNTKFFHACASQRKKKNSIKSVVDSDLKEWVDPVGIVGAFQNHFKHVFSSTNPSTAEVEACLHAVQPSVTKVMNDRLLKDFTKEEVEVALNQIGALKAPGPNGFGAIFFHNYWDIVGEEVCAAVLKVLRGGSMGESINNTFLALIPKKKEPKAVTDFRPISLCNVLYKIIAKTLANRLKLVLDDIISGSQSAFIPGRIITDNVMVAYECINREKTAIFFSSNVKLELRQQLLKEVGACSSSSYEKYLGLPAMVGRSKYKAFRGIKEKVWQKLNGWKNNFLSFPGKELLLKAVVQAIPTYHMSVFKLPVKFCKELAGMMARFWWGHMQNDKKIHWRSWDKMGLPKDRGGLGFRNLEWLNQAMLAKQGWRILSNPSSLVAKVLKEKYFRNSDLLEARLEYRPSLIWRSIRGALDLLKDGMVWRVGNGKSVRIWGDRWVPKPSSFCIQSPAKILSPNSRVCDLLIEGGQGWNVELVRAVLNQEEADLVCSIPVSLTCLPDRRMWFYTKNGAFSVRSAYHLEMERKIREKGQVSEMNNLKGVWRKVWSLNVPVETVEHVLWGCCAAADVWLEFPATIQKRHGLERDFLVLWDSICKRVSIEELELMAVTMRDIWMRRNRFVFEQTFMNPSQLIQGARRSLEMFQQAQEGTNVAFHPQSVVRKQVRWKAPTDSRVKLNWDAAVDLKNSKMGAGIII</sequence>
<evidence type="ECO:0000313" key="2">
    <source>
        <dbReference type="EMBL" id="KAF5458995.1"/>
    </source>
</evidence>
<dbReference type="PANTHER" id="PTHR33116:SF86">
    <property type="entry name" value="REVERSE TRANSCRIPTASE DOMAIN-CONTAINING PROTEIN"/>
    <property type="match status" value="1"/>
</dbReference>
<comment type="caution">
    <text evidence="2">The sequence shown here is derived from an EMBL/GenBank/DDBJ whole genome shotgun (WGS) entry which is preliminary data.</text>
</comment>
<dbReference type="AlphaFoldDB" id="A0A833XA66"/>
<reference evidence="2" key="2">
    <citation type="submission" date="2020-03" db="EMBL/GenBank/DDBJ databases">
        <title>Walnut 2.0.</title>
        <authorList>
            <person name="Marrano A."/>
            <person name="Britton M."/>
            <person name="Zimin A.V."/>
            <person name="Zaini P.A."/>
            <person name="Workman R."/>
            <person name="Puiu D."/>
            <person name="Bianco L."/>
            <person name="Allen B.J."/>
            <person name="Troggio M."/>
            <person name="Leslie C.A."/>
            <person name="Timp W."/>
            <person name="Dendekar A."/>
            <person name="Salzberg S.L."/>
            <person name="Neale D.B."/>
        </authorList>
    </citation>
    <scope>NUCLEOTIDE SEQUENCE</scope>
    <source>
        <tissue evidence="2">Leaves</tissue>
    </source>
</reference>
<evidence type="ECO:0000313" key="3">
    <source>
        <dbReference type="Proteomes" id="UP000619265"/>
    </source>
</evidence>
<dbReference type="Gramene" id="Jr10_20530_p1">
    <property type="protein sequence ID" value="cds.Jr10_20530_p1"/>
    <property type="gene ID" value="Jr10_20530"/>
</dbReference>